<comment type="caution">
    <text evidence="3">The sequence shown here is derived from an EMBL/GenBank/DDBJ whole genome shotgun (WGS) entry which is preliminary data.</text>
</comment>
<evidence type="ECO:0000313" key="3">
    <source>
        <dbReference type="EMBL" id="KAH3721355.1"/>
    </source>
</evidence>
<dbReference type="EMBL" id="JAIWYP010000013">
    <property type="protein sequence ID" value="KAH3721355.1"/>
    <property type="molecule type" value="Genomic_DNA"/>
</dbReference>
<evidence type="ECO:0000313" key="4">
    <source>
        <dbReference type="Proteomes" id="UP000828390"/>
    </source>
</evidence>
<name>A0A9D4HJB4_DREPO</name>
<dbReference type="CDD" id="cd00112">
    <property type="entry name" value="LDLa"/>
    <property type="match status" value="1"/>
</dbReference>
<evidence type="ECO:0000256" key="2">
    <source>
        <dbReference type="PROSITE-ProRule" id="PRU00124"/>
    </source>
</evidence>
<comment type="caution">
    <text evidence="2">Lacks conserved residue(s) required for the propagation of feature annotation.</text>
</comment>
<keyword evidence="4" id="KW-1185">Reference proteome</keyword>
<proteinExistence type="predicted"/>
<gene>
    <name evidence="3" type="ORF">DPMN_064278</name>
</gene>
<dbReference type="PROSITE" id="PS50068">
    <property type="entry name" value="LDLRA_2"/>
    <property type="match status" value="1"/>
</dbReference>
<protein>
    <submittedName>
        <fullName evidence="3">Uncharacterized protein</fullName>
    </submittedName>
</protein>
<reference evidence="3" key="1">
    <citation type="journal article" date="2019" name="bioRxiv">
        <title>The Genome of the Zebra Mussel, Dreissena polymorpha: A Resource for Invasive Species Research.</title>
        <authorList>
            <person name="McCartney M.A."/>
            <person name="Auch B."/>
            <person name="Kono T."/>
            <person name="Mallez S."/>
            <person name="Zhang Y."/>
            <person name="Obille A."/>
            <person name="Becker A."/>
            <person name="Abrahante J.E."/>
            <person name="Garbe J."/>
            <person name="Badalamenti J.P."/>
            <person name="Herman A."/>
            <person name="Mangelson H."/>
            <person name="Liachko I."/>
            <person name="Sullivan S."/>
            <person name="Sone E.D."/>
            <person name="Koren S."/>
            <person name="Silverstein K.A.T."/>
            <person name="Beckman K.B."/>
            <person name="Gohl D.M."/>
        </authorList>
    </citation>
    <scope>NUCLEOTIDE SEQUENCE</scope>
    <source>
        <strain evidence="3">Duluth1</strain>
        <tissue evidence="3">Whole animal</tissue>
    </source>
</reference>
<reference evidence="3" key="2">
    <citation type="submission" date="2020-11" db="EMBL/GenBank/DDBJ databases">
        <authorList>
            <person name="McCartney M.A."/>
            <person name="Auch B."/>
            <person name="Kono T."/>
            <person name="Mallez S."/>
            <person name="Becker A."/>
            <person name="Gohl D.M."/>
            <person name="Silverstein K.A.T."/>
            <person name="Koren S."/>
            <person name="Bechman K.B."/>
            <person name="Herman A."/>
            <person name="Abrahante J.E."/>
            <person name="Garbe J."/>
        </authorList>
    </citation>
    <scope>NUCLEOTIDE SEQUENCE</scope>
    <source>
        <strain evidence="3">Duluth1</strain>
        <tissue evidence="3">Whole animal</tissue>
    </source>
</reference>
<keyword evidence="1 2" id="KW-1015">Disulfide bond</keyword>
<sequence length="230" mass="24734">MVRFCLSGGFKEGANCDMCQRIAGEVMCSPKMCAPCPLGFFLDNMNFSCAPSLPEEFKCGNGMCITLQRCCDSVIDCIDEEKDCVSTPRFVPPTGATETPTLIPPMTSLYHGTHTVIPPSVTGDPTLTLDINGLIACTSKWSTWLNRDKLQYGDGDREVMTQSELAAICPAGKIIAVECQAVDGMTFYSSWEGVSTSDIEVNPGPQKLLGNNKVLPVTNVTSGIMLIVKG</sequence>
<dbReference type="Proteomes" id="UP000828390">
    <property type="component" value="Unassembled WGS sequence"/>
</dbReference>
<dbReference type="Gene3D" id="4.10.400.10">
    <property type="entry name" value="Low-density Lipoprotein Receptor"/>
    <property type="match status" value="1"/>
</dbReference>
<accession>A0A9D4HJB4</accession>
<organism evidence="3 4">
    <name type="scientific">Dreissena polymorpha</name>
    <name type="common">Zebra mussel</name>
    <name type="synonym">Mytilus polymorpha</name>
    <dbReference type="NCBI Taxonomy" id="45954"/>
    <lineage>
        <taxon>Eukaryota</taxon>
        <taxon>Metazoa</taxon>
        <taxon>Spiralia</taxon>
        <taxon>Lophotrochozoa</taxon>
        <taxon>Mollusca</taxon>
        <taxon>Bivalvia</taxon>
        <taxon>Autobranchia</taxon>
        <taxon>Heteroconchia</taxon>
        <taxon>Euheterodonta</taxon>
        <taxon>Imparidentia</taxon>
        <taxon>Neoheterodontei</taxon>
        <taxon>Myida</taxon>
        <taxon>Dreissenoidea</taxon>
        <taxon>Dreissenidae</taxon>
        <taxon>Dreissena</taxon>
    </lineage>
</organism>
<dbReference type="AlphaFoldDB" id="A0A9D4HJB4"/>
<evidence type="ECO:0000256" key="1">
    <source>
        <dbReference type="ARBA" id="ARBA00023157"/>
    </source>
</evidence>
<dbReference type="InterPro" id="IPR002172">
    <property type="entry name" value="LDrepeatLR_classA_rpt"/>
</dbReference>
<feature type="disulfide bond" evidence="2">
    <location>
        <begin position="59"/>
        <end position="77"/>
    </location>
</feature>
<dbReference type="SUPFAM" id="SSF57424">
    <property type="entry name" value="LDL receptor-like module"/>
    <property type="match status" value="1"/>
</dbReference>
<dbReference type="InterPro" id="IPR036055">
    <property type="entry name" value="LDL_receptor-like_sf"/>
</dbReference>